<evidence type="ECO:0000256" key="8">
    <source>
        <dbReference type="PROSITE-ProRule" id="PRU00284"/>
    </source>
</evidence>
<feature type="transmembrane region" description="Helical" evidence="10">
    <location>
        <begin position="326"/>
        <end position="346"/>
    </location>
</feature>
<dbReference type="SUPFAM" id="SSF103190">
    <property type="entry name" value="Sensory domain-like"/>
    <property type="match status" value="1"/>
</dbReference>
<comment type="subcellular location">
    <subcellularLocation>
        <location evidence="1">Cell membrane</location>
        <topology evidence="1">Multi-pass membrane protein</topology>
    </subcellularLocation>
</comment>
<evidence type="ECO:0000256" key="3">
    <source>
        <dbReference type="ARBA" id="ARBA00022500"/>
    </source>
</evidence>
<dbReference type="SMART" id="SM00304">
    <property type="entry name" value="HAMP"/>
    <property type="match status" value="1"/>
</dbReference>
<evidence type="ECO:0000259" key="11">
    <source>
        <dbReference type="PROSITE" id="PS50111"/>
    </source>
</evidence>
<dbReference type="CDD" id="cd12912">
    <property type="entry name" value="PDC2_MCP_like"/>
    <property type="match status" value="1"/>
</dbReference>
<dbReference type="GO" id="GO:0006935">
    <property type="term" value="P:chemotaxis"/>
    <property type="evidence" value="ECO:0007669"/>
    <property type="project" value="UniProtKB-KW"/>
</dbReference>
<proteinExistence type="inferred from homology"/>
<keyword evidence="3" id="KW-0145">Chemotaxis</keyword>
<dbReference type="SMART" id="SM00283">
    <property type="entry name" value="MA"/>
    <property type="match status" value="1"/>
</dbReference>
<dbReference type="GO" id="GO:0004888">
    <property type="term" value="F:transmembrane signaling receptor activity"/>
    <property type="evidence" value="ECO:0007669"/>
    <property type="project" value="InterPro"/>
</dbReference>
<dbReference type="Gene3D" id="3.30.450.20">
    <property type="entry name" value="PAS domain"/>
    <property type="match status" value="1"/>
</dbReference>
<feature type="transmembrane region" description="Helical" evidence="10">
    <location>
        <begin position="48"/>
        <end position="68"/>
    </location>
</feature>
<comment type="similarity">
    <text evidence="7">Belongs to the methyl-accepting chemotaxis (MCP) protein family.</text>
</comment>
<dbReference type="InterPro" id="IPR051310">
    <property type="entry name" value="MCP_chemotaxis"/>
</dbReference>
<organism evidence="13 14">
    <name type="scientific">Treponema medium ATCC 700293</name>
    <dbReference type="NCBI Taxonomy" id="1125700"/>
    <lineage>
        <taxon>Bacteria</taxon>
        <taxon>Pseudomonadati</taxon>
        <taxon>Spirochaetota</taxon>
        <taxon>Spirochaetia</taxon>
        <taxon>Spirochaetales</taxon>
        <taxon>Treponemataceae</taxon>
        <taxon>Treponema</taxon>
    </lineage>
</organism>
<protein>
    <recommendedName>
        <fullName evidence="15">Methyl-accepting chemotaxis protein</fullName>
    </recommendedName>
</protein>
<dbReference type="InterPro" id="IPR004089">
    <property type="entry name" value="MCPsignal_dom"/>
</dbReference>
<evidence type="ECO:0000256" key="10">
    <source>
        <dbReference type="SAM" id="Phobius"/>
    </source>
</evidence>
<dbReference type="InterPro" id="IPR033479">
    <property type="entry name" value="dCache_1"/>
</dbReference>
<dbReference type="Pfam" id="PF02743">
    <property type="entry name" value="dCache_1"/>
    <property type="match status" value="1"/>
</dbReference>
<dbReference type="PRINTS" id="PR00260">
    <property type="entry name" value="CHEMTRNSDUCR"/>
</dbReference>
<evidence type="ECO:0000256" key="2">
    <source>
        <dbReference type="ARBA" id="ARBA00022475"/>
    </source>
</evidence>
<keyword evidence="5 10" id="KW-1133">Transmembrane helix</keyword>
<dbReference type="GO" id="GO:0007165">
    <property type="term" value="P:signal transduction"/>
    <property type="evidence" value="ECO:0007669"/>
    <property type="project" value="UniProtKB-KW"/>
</dbReference>
<evidence type="ECO:0000256" key="6">
    <source>
        <dbReference type="ARBA" id="ARBA00023136"/>
    </source>
</evidence>
<feature type="domain" description="Methyl-accepting transducer" evidence="11">
    <location>
        <begin position="448"/>
        <end position="670"/>
    </location>
</feature>
<evidence type="ECO:0000259" key="12">
    <source>
        <dbReference type="PROSITE" id="PS50885"/>
    </source>
</evidence>
<dbReference type="Pfam" id="PF00672">
    <property type="entry name" value="HAMP"/>
    <property type="match status" value="1"/>
</dbReference>
<dbReference type="PANTHER" id="PTHR43531">
    <property type="entry name" value="PROTEIN ICFG"/>
    <property type="match status" value="1"/>
</dbReference>
<evidence type="ECO:0000256" key="9">
    <source>
        <dbReference type="SAM" id="MobiDB-lite"/>
    </source>
</evidence>
<dbReference type="GO" id="GO:0005886">
    <property type="term" value="C:plasma membrane"/>
    <property type="evidence" value="ECO:0007669"/>
    <property type="project" value="UniProtKB-SubCell"/>
</dbReference>
<dbReference type="InterPro" id="IPR004090">
    <property type="entry name" value="Chemotax_Me-accpt_rcpt"/>
</dbReference>
<dbReference type="CDD" id="cd12914">
    <property type="entry name" value="PDC1_DGC_like"/>
    <property type="match status" value="1"/>
</dbReference>
<dbReference type="Gene3D" id="6.10.340.10">
    <property type="match status" value="1"/>
</dbReference>
<reference evidence="13 14" key="1">
    <citation type="submission" date="2013-04" db="EMBL/GenBank/DDBJ databases">
        <title>The Genome Sequence of Treponema medium ATCC 700293.</title>
        <authorList>
            <consortium name="The Broad Institute Genomics Platform"/>
            <person name="Earl A."/>
            <person name="Ward D."/>
            <person name="Feldgarden M."/>
            <person name="Gevers D."/>
            <person name="Leonetti C."/>
            <person name="Blanton J.M."/>
            <person name="Dewhirst F.E."/>
            <person name="Izard J."/>
            <person name="Walker B."/>
            <person name="Young S."/>
            <person name="Zeng Q."/>
            <person name="Gargeya S."/>
            <person name="Fitzgerald M."/>
            <person name="Haas B."/>
            <person name="Abouelleil A."/>
            <person name="Allen A.W."/>
            <person name="Alvarado L."/>
            <person name="Arachchi H.M."/>
            <person name="Berlin A.M."/>
            <person name="Chapman S.B."/>
            <person name="Gainer-Dewar J."/>
            <person name="Goldberg J."/>
            <person name="Griggs A."/>
            <person name="Gujja S."/>
            <person name="Hansen M."/>
            <person name="Howarth C."/>
            <person name="Imamovic A."/>
            <person name="Ireland A."/>
            <person name="Larimer J."/>
            <person name="McCowan C."/>
            <person name="Murphy C."/>
            <person name="Pearson M."/>
            <person name="Poon T.W."/>
            <person name="Priest M."/>
            <person name="Roberts A."/>
            <person name="Saif S."/>
            <person name="Shea T."/>
            <person name="Sisk P."/>
            <person name="Sykes S."/>
            <person name="Wortman J."/>
            <person name="Nusbaum C."/>
            <person name="Birren B."/>
        </authorList>
    </citation>
    <scope>NUCLEOTIDE SEQUENCE [LARGE SCALE GENOMIC DNA]</scope>
    <source>
        <strain evidence="13 14">ATCC 700293</strain>
    </source>
</reference>
<dbReference type="CDD" id="cd06225">
    <property type="entry name" value="HAMP"/>
    <property type="match status" value="1"/>
</dbReference>
<feature type="domain" description="HAMP" evidence="12">
    <location>
        <begin position="347"/>
        <end position="401"/>
    </location>
</feature>
<feature type="region of interest" description="Disordered" evidence="9">
    <location>
        <begin position="1"/>
        <end position="22"/>
    </location>
</feature>
<evidence type="ECO:0000313" key="14">
    <source>
        <dbReference type="Proteomes" id="UP000014634"/>
    </source>
</evidence>
<evidence type="ECO:0000256" key="7">
    <source>
        <dbReference type="ARBA" id="ARBA00029447"/>
    </source>
</evidence>
<dbReference type="EMBL" id="ATFE01000003">
    <property type="protein sequence ID" value="EPF29622.1"/>
    <property type="molecule type" value="Genomic_DNA"/>
</dbReference>
<keyword evidence="2" id="KW-1003">Cell membrane</keyword>
<dbReference type="Proteomes" id="UP000014634">
    <property type="component" value="Unassembled WGS sequence"/>
</dbReference>
<evidence type="ECO:0000313" key="13">
    <source>
        <dbReference type="EMBL" id="EPF29622.1"/>
    </source>
</evidence>
<evidence type="ECO:0000256" key="4">
    <source>
        <dbReference type="ARBA" id="ARBA00022692"/>
    </source>
</evidence>
<dbReference type="PANTHER" id="PTHR43531:SF11">
    <property type="entry name" value="METHYL-ACCEPTING CHEMOTAXIS PROTEIN 3"/>
    <property type="match status" value="1"/>
</dbReference>
<gene>
    <name evidence="13" type="ORF">HMPREF9195_00325</name>
</gene>
<keyword evidence="8" id="KW-0807">Transducer</keyword>
<dbReference type="PROSITE" id="PS50885">
    <property type="entry name" value="HAMP"/>
    <property type="match status" value="1"/>
</dbReference>
<dbReference type="InterPro" id="IPR029151">
    <property type="entry name" value="Sensor-like_sf"/>
</dbReference>
<name>A0AA87NN47_TREMD</name>
<dbReference type="PROSITE" id="PS50111">
    <property type="entry name" value="CHEMOTAXIS_TRANSDUC_2"/>
    <property type="match status" value="1"/>
</dbReference>
<evidence type="ECO:0000256" key="5">
    <source>
        <dbReference type="ARBA" id="ARBA00022989"/>
    </source>
</evidence>
<sequence>MNEKSIIPPPPPPRHTPSNKSVHIQETHQDGRYLMTTGKRIFPLRYKLVLFFGLLILAAGITLGTLTIRTARKAVMEKIEAHLTDKATDIAEVVDGRASSFVQFVEGLARMPFLRDNSLSLQEKAQMLAIEAKRNANIDYFGVCDLEGNRYDAHRSLTLVSDREWFQSAARGKNYITEPFLSQITNNMQILFAVPLYDDMDTIIGVLSAAAPAKLLSQEISDIIVGKTGECYILGLTGTVIAHKNYEMVTSKQNPLEMVKKNSSLTSLAAFTQHALDTQKSEVGYYEYDDIRYIASYATVPVTGWTVIIKAPVDEFMRTVNALRKGIMVIGIIILVLSLGIVYIIAYKMMQPVQAVVAALRDIAHGEGDLTVRLPVFGNDEITNLSAYFNETIEKLALSVRAVGANSGSMEEIGNELASNMVETASAIHQISTNIESVKQQAMTQAASVTETASTIEEIVRTIKQLNTSIEAQASSVAQSSSSIEQMVANIASITKTLENTDSAIKKLASATGDGKETVVTANTVTQKIAEESGGLLEASSVIQHIASQTNLLAMNAAIEAAHAGEAGKGFAVVADEIRKLAEDSATQGKAITATLKILSGEIETLSDSSRTAEEKFSTIFNLSEQVKSMSDRLTEAMREQENGSREVLAAIKNINMVTVEVSEGSAEMLKGGEGVAEEMQKLNDLTRVITDSMNEMATGAVQINNAVQEVNEITQKNKQNIEGLVAEVNKFKV</sequence>
<evidence type="ECO:0008006" key="15">
    <source>
        <dbReference type="Google" id="ProtNLM"/>
    </source>
</evidence>
<accession>A0AA87NN47</accession>
<dbReference type="Gene3D" id="1.10.287.950">
    <property type="entry name" value="Methyl-accepting chemotaxis protein"/>
    <property type="match status" value="1"/>
</dbReference>
<dbReference type="SUPFAM" id="SSF58104">
    <property type="entry name" value="Methyl-accepting chemotaxis protein (MCP) signaling domain"/>
    <property type="match status" value="1"/>
</dbReference>
<evidence type="ECO:0000256" key="1">
    <source>
        <dbReference type="ARBA" id="ARBA00004651"/>
    </source>
</evidence>
<comment type="caution">
    <text evidence="13">The sequence shown here is derived from an EMBL/GenBank/DDBJ whole genome shotgun (WGS) entry which is preliminary data.</text>
</comment>
<keyword evidence="4 10" id="KW-0812">Transmembrane</keyword>
<keyword evidence="6 10" id="KW-0472">Membrane</keyword>
<dbReference type="InterPro" id="IPR003660">
    <property type="entry name" value="HAMP_dom"/>
</dbReference>
<dbReference type="AlphaFoldDB" id="A0AA87NN47"/>
<dbReference type="Pfam" id="PF00015">
    <property type="entry name" value="MCPsignal"/>
    <property type="match status" value="1"/>
</dbReference>